<evidence type="ECO:0000256" key="1">
    <source>
        <dbReference type="ARBA" id="ARBA00006243"/>
    </source>
</evidence>
<dbReference type="NCBIfam" id="TIGR02124">
    <property type="entry name" value="hypE"/>
    <property type="match status" value="1"/>
</dbReference>
<feature type="domain" description="PurM-like N-terminal" evidence="2">
    <location>
        <begin position="60"/>
        <end position="172"/>
    </location>
</feature>
<dbReference type="SUPFAM" id="SSF56042">
    <property type="entry name" value="PurM C-terminal domain-like"/>
    <property type="match status" value="1"/>
</dbReference>
<dbReference type="EMBL" id="JBHSPX010000004">
    <property type="protein sequence ID" value="MFC6063176.1"/>
    <property type="molecule type" value="Genomic_DNA"/>
</dbReference>
<dbReference type="SUPFAM" id="SSF55326">
    <property type="entry name" value="PurM N-terminal domain-like"/>
    <property type="match status" value="1"/>
</dbReference>
<keyword evidence="5" id="KW-1185">Reference proteome</keyword>
<comment type="similarity">
    <text evidence="1">Belongs to the HypE family.</text>
</comment>
<dbReference type="InterPro" id="IPR036676">
    <property type="entry name" value="PurM-like_C_sf"/>
</dbReference>
<feature type="domain" description="PurM-like C-terminal" evidence="3">
    <location>
        <begin position="184"/>
        <end position="332"/>
    </location>
</feature>
<dbReference type="Pfam" id="PF00586">
    <property type="entry name" value="AIRS"/>
    <property type="match status" value="1"/>
</dbReference>
<dbReference type="Gene3D" id="3.90.650.10">
    <property type="entry name" value="PurM-like C-terminal domain"/>
    <property type="match status" value="1"/>
</dbReference>
<evidence type="ECO:0000313" key="4">
    <source>
        <dbReference type="EMBL" id="MFC6063176.1"/>
    </source>
</evidence>
<dbReference type="PANTHER" id="PTHR30303:SF0">
    <property type="entry name" value="CARBAMOYL DEHYDRATASE HYPE"/>
    <property type="match status" value="1"/>
</dbReference>
<dbReference type="PIRSF" id="PIRSF005644">
    <property type="entry name" value="Hdrgns_mtr_HypE"/>
    <property type="match status" value="1"/>
</dbReference>
<evidence type="ECO:0000313" key="5">
    <source>
        <dbReference type="Proteomes" id="UP001596139"/>
    </source>
</evidence>
<evidence type="ECO:0000259" key="2">
    <source>
        <dbReference type="Pfam" id="PF00586"/>
    </source>
</evidence>
<protein>
    <submittedName>
        <fullName evidence="4">Hydrogenase expression/formation protein HypE</fullName>
    </submittedName>
</protein>
<proteinExistence type="inferred from homology"/>
<dbReference type="RefSeq" id="WP_031053627.1">
    <property type="nucleotide sequence ID" value="NZ_JBHSPX010000004.1"/>
</dbReference>
<dbReference type="PANTHER" id="PTHR30303">
    <property type="entry name" value="HYDROGENASE ISOENZYMES FORMATION PROTEIN HYPE"/>
    <property type="match status" value="1"/>
</dbReference>
<comment type="caution">
    <text evidence="4">The sequence shown here is derived from an EMBL/GenBank/DDBJ whole genome shotgun (WGS) entry which is preliminary data.</text>
</comment>
<dbReference type="Proteomes" id="UP001596139">
    <property type="component" value="Unassembled WGS sequence"/>
</dbReference>
<reference evidence="5" key="1">
    <citation type="journal article" date="2019" name="Int. J. Syst. Evol. Microbiol.">
        <title>The Global Catalogue of Microorganisms (GCM) 10K type strain sequencing project: providing services to taxonomists for standard genome sequencing and annotation.</title>
        <authorList>
            <consortium name="The Broad Institute Genomics Platform"/>
            <consortium name="The Broad Institute Genome Sequencing Center for Infectious Disease"/>
            <person name="Wu L."/>
            <person name="Ma J."/>
        </authorList>
    </citation>
    <scope>NUCLEOTIDE SEQUENCE [LARGE SCALE GENOMIC DNA]</scope>
    <source>
        <strain evidence="5">CGMCC 1.15180</strain>
    </source>
</reference>
<dbReference type="InterPro" id="IPR010918">
    <property type="entry name" value="PurM-like_C_dom"/>
</dbReference>
<dbReference type="CDD" id="cd02197">
    <property type="entry name" value="HypE"/>
    <property type="match status" value="1"/>
</dbReference>
<dbReference type="InterPro" id="IPR011854">
    <property type="entry name" value="HypE"/>
</dbReference>
<organism evidence="4 5">
    <name type="scientific">Streptomyces ochraceiscleroticus</name>
    <dbReference type="NCBI Taxonomy" id="47761"/>
    <lineage>
        <taxon>Bacteria</taxon>
        <taxon>Bacillati</taxon>
        <taxon>Actinomycetota</taxon>
        <taxon>Actinomycetes</taxon>
        <taxon>Kitasatosporales</taxon>
        <taxon>Streptomycetaceae</taxon>
        <taxon>Streptomyces</taxon>
    </lineage>
</organism>
<dbReference type="Pfam" id="PF02769">
    <property type="entry name" value="AIRS_C"/>
    <property type="match status" value="1"/>
</dbReference>
<dbReference type="InterPro" id="IPR036921">
    <property type="entry name" value="PurM-like_N_sf"/>
</dbReference>
<name>A0ABW1MIG3_9ACTN</name>
<dbReference type="Gene3D" id="3.30.1330.10">
    <property type="entry name" value="PurM-like, N-terminal domain"/>
    <property type="match status" value="1"/>
</dbReference>
<gene>
    <name evidence="4" type="primary">hypE</name>
    <name evidence="4" type="ORF">ACFP4F_11500</name>
</gene>
<accession>A0ABW1MIG3</accession>
<dbReference type="InterPro" id="IPR016188">
    <property type="entry name" value="PurM-like_N"/>
</dbReference>
<sequence>MTTEREEQVLRRIDRARRRKARVRDERITLAHGAGGKATHTLIEAVFLEAFDNPLLAPLEDQAVCPAGGARLAFTTDSYVVSPLFFPGGDIGDLAVNGTVNDLAMCGARPLYLSAGFILEEGFPVADLTRVAGSMARAAGAAGVRIVTGDTKVVERGKADGVYVNTAGVGVVEHGFTLGAGRAEPGDAVLVSGPVGDHGTTVMLARGELGIESDLASDTAPLAEPVAALLAACGEGVRCLRDATRGGVATVLNEIARASDVAVVLDESAVPVRDEVRGAAELLGIDPLYIACEGRMVVVVDGARAESALAALRSQPSGERAAVVGRVVAEPASLVLVKTEFGGTRILDVLIGDPLPRIC</sequence>
<evidence type="ECO:0000259" key="3">
    <source>
        <dbReference type="Pfam" id="PF02769"/>
    </source>
</evidence>